<dbReference type="STRING" id="47427.A0A2H3CZI3"/>
<organism evidence="1 2">
    <name type="scientific">Armillaria gallica</name>
    <name type="common">Bulbous honey fungus</name>
    <name type="synonym">Armillaria bulbosa</name>
    <dbReference type="NCBI Taxonomy" id="47427"/>
    <lineage>
        <taxon>Eukaryota</taxon>
        <taxon>Fungi</taxon>
        <taxon>Dikarya</taxon>
        <taxon>Basidiomycota</taxon>
        <taxon>Agaricomycotina</taxon>
        <taxon>Agaricomycetes</taxon>
        <taxon>Agaricomycetidae</taxon>
        <taxon>Agaricales</taxon>
        <taxon>Marasmiineae</taxon>
        <taxon>Physalacriaceae</taxon>
        <taxon>Armillaria</taxon>
    </lineage>
</organism>
<dbReference type="InParanoid" id="A0A2H3CZI3"/>
<evidence type="ECO:0000313" key="1">
    <source>
        <dbReference type="EMBL" id="PBK88421.1"/>
    </source>
</evidence>
<gene>
    <name evidence="1" type="ORF">ARMGADRAFT_1034084</name>
</gene>
<evidence type="ECO:0000313" key="2">
    <source>
        <dbReference type="Proteomes" id="UP000217790"/>
    </source>
</evidence>
<reference evidence="2" key="1">
    <citation type="journal article" date="2017" name="Nat. Ecol. Evol.">
        <title>Genome expansion and lineage-specific genetic innovations in the forest pathogenic fungi Armillaria.</title>
        <authorList>
            <person name="Sipos G."/>
            <person name="Prasanna A.N."/>
            <person name="Walter M.C."/>
            <person name="O'Connor E."/>
            <person name="Balint B."/>
            <person name="Krizsan K."/>
            <person name="Kiss B."/>
            <person name="Hess J."/>
            <person name="Varga T."/>
            <person name="Slot J."/>
            <person name="Riley R."/>
            <person name="Boka B."/>
            <person name="Rigling D."/>
            <person name="Barry K."/>
            <person name="Lee J."/>
            <person name="Mihaltcheva S."/>
            <person name="LaButti K."/>
            <person name="Lipzen A."/>
            <person name="Waldron R."/>
            <person name="Moloney N.M."/>
            <person name="Sperisen C."/>
            <person name="Kredics L."/>
            <person name="Vagvoelgyi C."/>
            <person name="Patrignani A."/>
            <person name="Fitzpatrick D."/>
            <person name="Nagy I."/>
            <person name="Doyle S."/>
            <person name="Anderson J.B."/>
            <person name="Grigoriev I.V."/>
            <person name="Gueldener U."/>
            <person name="Muensterkoetter M."/>
            <person name="Nagy L.G."/>
        </authorList>
    </citation>
    <scope>NUCLEOTIDE SEQUENCE [LARGE SCALE GENOMIC DNA]</scope>
    <source>
        <strain evidence="2">Ar21-2</strain>
    </source>
</reference>
<dbReference type="EMBL" id="KZ293673">
    <property type="protein sequence ID" value="PBK88421.1"/>
    <property type="molecule type" value="Genomic_DNA"/>
</dbReference>
<name>A0A2H3CZI3_ARMGA</name>
<dbReference type="AlphaFoldDB" id="A0A2H3CZI3"/>
<sequence length="197" mass="23041">MSSEQKVLRLMHRSFDDFLQDKNRSGEEWFIDVEEHKRNLARPNATKDVSAQQCRDRIPAHICHYAVLGPAWHINSFNSDDFGAIEVLFDRHFLSWLEVIVTLGTRYLKQFRNRIYDVKYWIQEIPQAGSNLRFGIDDAVEAADKIISSLLDPNAECDLYNLHPADIYPVLKLLPPKNVIRRRWEQHQILNISAVSR</sequence>
<keyword evidence="2" id="KW-1185">Reference proteome</keyword>
<accession>A0A2H3CZI3</accession>
<dbReference type="OrthoDB" id="163438at2759"/>
<proteinExistence type="predicted"/>
<dbReference type="Proteomes" id="UP000217790">
    <property type="component" value="Unassembled WGS sequence"/>
</dbReference>
<protein>
    <submittedName>
        <fullName evidence="1">Uncharacterized protein</fullName>
    </submittedName>
</protein>